<dbReference type="PROSITE" id="PS01124">
    <property type="entry name" value="HTH_ARAC_FAMILY_2"/>
    <property type="match status" value="1"/>
</dbReference>
<evidence type="ECO:0000256" key="1">
    <source>
        <dbReference type="ARBA" id="ARBA00023015"/>
    </source>
</evidence>
<dbReference type="PANTHER" id="PTHR47894">
    <property type="entry name" value="HTH-TYPE TRANSCRIPTIONAL REGULATOR GADX"/>
    <property type="match status" value="1"/>
</dbReference>
<name>A0ABW7JZI0_9NOCA</name>
<evidence type="ECO:0000313" key="6">
    <source>
        <dbReference type="EMBL" id="MFH5211889.1"/>
    </source>
</evidence>
<accession>A0ABW7JZI0</accession>
<dbReference type="Pfam" id="PF12833">
    <property type="entry name" value="HTH_18"/>
    <property type="match status" value="1"/>
</dbReference>
<dbReference type="InterPro" id="IPR009057">
    <property type="entry name" value="Homeodomain-like_sf"/>
</dbReference>
<dbReference type="RefSeq" id="WP_395118751.1">
    <property type="nucleotide sequence ID" value="NZ_JBIMSO010000139.1"/>
</dbReference>
<dbReference type="Gene3D" id="1.10.10.60">
    <property type="entry name" value="Homeodomain-like"/>
    <property type="match status" value="1"/>
</dbReference>
<proteinExistence type="predicted"/>
<dbReference type="InterPro" id="IPR032687">
    <property type="entry name" value="AraC-type_N"/>
</dbReference>
<sequence length="350" mass="38094">MTSATAAVTGTRRAPSVRLIVEFAAVRGIAVDVCLRGSGIDTEELATPDLHVTPEQELVVVANIVSAIGDEPGLGIAAGVRYHVTTHGIWGYALMSSPTLRHAIDLGLRYLDLTFSYCDIVAHEEGGLLTLVVDPMPAPQALRRFIAERDIGIIDGLQRELVGTPRPLRAVQLPYAEPAPQIRTELRRLLGVAPEFDADRYAVCFDLSRVNDPLPLAEPLTAAMAEEQCRELLERSVPTGLSGQVRSLLLGNPARPPTSEQVAAALFMTPRTLRRRLLEEGSTYRSLLENVRRQVAEELLGETALSVAEIAQRLGYSETASFTHAFRRWTGSSPRSHRVRGGSRSGGAHR</sequence>
<dbReference type="SMART" id="SM00342">
    <property type="entry name" value="HTH_ARAC"/>
    <property type="match status" value="1"/>
</dbReference>
<evidence type="ECO:0000256" key="4">
    <source>
        <dbReference type="SAM" id="MobiDB-lite"/>
    </source>
</evidence>
<comment type="caution">
    <text evidence="6">The sequence shown here is derived from an EMBL/GenBank/DDBJ whole genome shotgun (WGS) entry which is preliminary data.</text>
</comment>
<feature type="compositionally biased region" description="Basic residues" evidence="4">
    <location>
        <begin position="335"/>
        <end position="350"/>
    </location>
</feature>
<feature type="region of interest" description="Disordered" evidence="4">
    <location>
        <begin position="331"/>
        <end position="350"/>
    </location>
</feature>
<evidence type="ECO:0000313" key="7">
    <source>
        <dbReference type="Proteomes" id="UP001609175"/>
    </source>
</evidence>
<keyword evidence="2" id="KW-0238">DNA-binding</keyword>
<dbReference type="EMBL" id="JBIMSO010000139">
    <property type="protein sequence ID" value="MFH5211889.1"/>
    <property type="molecule type" value="Genomic_DNA"/>
</dbReference>
<dbReference type="InterPro" id="IPR020449">
    <property type="entry name" value="Tscrpt_reg_AraC-type_HTH"/>
</dbReference>
<feature type="domain" description="HTH araC/xylS-type" evidence="5">
    <location>
        <begin position="243"/>
        <end position="340"/>
    </location>
</feature>
<organism evidence="6 7">
    <name type="scientific">Antrihabitans spumae</name>
    <dbReference type="NCBI Taxonomy" id="3373370"/>
    <lineage>
        <taxon>Bacteria</taxon>
        <taxon>Bacillati</taxon>
        <taxon>Actinomycetota</taxon>
        <taxon>Actinomycetes</taxon>
        <taxon>Mycobacteriales</taxon>
        <taxon>Nocardiaceae</taxon>
        <taxon>Antrihabitans</taxon>
    </lineage>
</organism>
<evidence type="ECO:0000256" key="2">
    <source>
        <dbReference type="ARBA" id="ARBA00023125"/>
    </source>
</evidence>
<evidence type="ECO:0000259" key="5">
    <source>
        <dbReference type="PROSITE" id="PS01124"/>
    </source>
</evidence>
<dbReference type="Pfam" id="PF12625">
    <property type="entry name" value="Arabinose_bd"/>
    <property type="match status" value="1"/>
</dbReference>
<dbReference type="InterPro" id="IPR018060">
    <property type="entry name" value="HTH_AraC"/>
</dbReference>
<dbReference type="PRINTS" id="PR00032">
    <property type="entry name" value="HTHARAC"/>
</dbReference>
<dbReference type="SUPFAM" id="SSF46689">
    <property type="entry name" value="Homeodomain-like"/>
    <property type="match status" value="1"/>
</dbReference>
<gene>
    <name evidence="6" type="ORF">ACHIPZ_27350</name>
</gene>
<evidence type="ECO:0000256" key="3">
    <source>
        <dbReference type="ARBA" id="ARBA00023163"/>
    </source>
</evidence>
<keyword evidence="1" id="KW-0805">Transcription regulation</keyword>
<protein>
    <submittedName>
        <fullName evidence="6">AraC family transcriptional regulator</fullName>
    </submittedName>
</protein>
<reference evidence="6 7" key="1">
    <citation type="submission" date="2024-10" db="EMBL/GenBank/DDBJ databases">
        <authorList>
            <person name="Riesco R."/>
        </authorList>
    </citation>
    <scope>NUCLEOTIDE SEQUENCE [LARGE SCALE GENOMIC DNA]</scope>
    <source>
        <strain evidence="6 7">NCIMB 15449</strain>
    </source>
</reference>
<dbReference type="Proteomes" id="UP001609175">
    <property type="component" value="Unassembled WGS sequence"/>
</dbReference>
<dbReference type="PANTHER" id="PTHR47894:SF1">
    <property type="entry name" value="HTH-TYPE TRANSCRIPTIONAL REGULATOR VQSM"/>
    <property type="match status" value="1"/>
</dbReference>
<keyword evidence="3" id="KW-0804">Transcription</keyword>